<reference evidence="1 2" key="1">
    <citation type="submission" date="2013-11" db="EMBL/GenBank/DDBJ databases">
        <title>The Damaraland mole rat (Fukomys damarensis) genome and evolution of African mole rats.</title>
        <authorList>
            <person name="Gladyshev V.N."/>
            <person name="Fang X."/>
        </authorList>
    </citation>
    <scope>NUCLEOTIDE SEQUENCE [LARGE SCALE GENOMIC DNA]</scope>
    <source>
        <tissue evidence="1">Liver</tissue>
    </source>
</reference>
<evidence type="ECO:0000313" key="1">
    <source>
        <dbReference type="EMBL" id="KFO29680.1"/>
    </source>
</evidence>
<protein>
    <submittedName>
        <fullName evidence="1">Uncharacterized protein</fullName>
    </submittedName>
</protein>
<organism evidence="1 2">
    <name type="scientific">Fukomys damarensis</name>
    <name type="common">Damaraland mole rat</name>
    <name type="synonym">Cryptomys damarensis</name>
    <dbReference type="NCBI Taxonomy" id="885580"/>
    <lineage>
        <taxon>Eukaryota</taxon>
        <taxon>Metazoa</taxon>
        <taxon>Chordata</taxon>
        <taxon>Craniata</taxon>
        <taxon>Vertebrata</taxon>
        <taxon>Euteleostomi</taxon>
        <taxon>Mammalia</taxon>
        <taxon>Eutheria</taxon>
        <taxon>Euarchontoglires</taxon>
        <taxon>Glires</taxon>
        <taxon>Rodentia</taxon>
        <taxon>Hystricomorpha</taxon>
        <taxon>Bathyergidae</taxon>
        <taxon>Fukomys</taxon>
    </lineage>
</organism>
<proteinExistence type="predicted"/>
<dbReference type="Proteomes" id="UP000028990">
    <property type="component" value="Unassembled WGS sequence"/>
</dbReference>
<gene>
    <name evidence="1" type="ORF">H920_08835</name>
</gene>
<name>A0A091DHE3_FUKDA</name>
<evidence type="ECO:0000313" key="2">
    <source>
        <dbReference type="Proteomes" id="UP000028990"/>
    </source>
</evidence>
<dbReference type="AlphaFoldDB" id="A0A091DHE3"/>
<accession>A0A091DHE3</accession>
<keyword evidence="2" id="KW-1185">Reference proteome</keyword>
<sequence length="112" mass="12483">MRAETPWHNPPGKQHSKTEVAYLITLLPPPQGREVSLLRVLSFVNLRSEELKTGNGSGLHVDHRLSAPIILKALAELASPWPFGTGQLLLEYFLSPVFLFNFAAKAILQQVR</sequence>
<dbReference type="EMBL" id="KN122569">
    <property type="protein sequence ID" value="KFO29680.1"/>
    <property type="molecule type" value="Genomic_DNA"/>
</dbReference>